<sequence length="726" mass="77768">MPKTSSGKIQSQGWTQSGDRMSLKHKLLICVVFYGAEMAATFDHIYILLSLQYMGVPVYLLSVSATTSGLSALTVVPIIGHLVDSGKNPKRRKLVAYACSLVLFLTAYLLVATAGLVKLQMMSQWSPDDNGSQPQPRPSLSLQQTSTVSTTLVIEGNYTGTWSQGSDSGQLAGRKAGVPVYVDGVGNISSSVFLEQGSFSNNYTRGQIRDWTTGAVGVENITSWLGPNSSSFPSPSPSSSSSSSSSLPSTAFLAMIGFALIETAFDTGCPVLRAYLLANTDSESHSHLLIIATLMAAAGGTTVSCLGALDISAYLGSLFSLDSTEATLLVFCVALSTICTLGYLCTFLTAQYLNSKTRDSPTGPNLEGRFSDSPEPHTDIGVTGEKEYDPKLSLLLAEADTNSSPPSEDCDDKTLLIATQRKPTSYVSIGNGHSIGNGVSTLESLPQTIDTEKCMNSPKRCTTTPSNGHCARAEYLLNDSQENSAHTDKERQISPHAASCDTNSPSRGTYSFCSKRLVILFVSCFFTYTANLTFVVYNPNALTVGVFGGDPGSNPGTDAYHNYLKGQRRSAMGSFVMYLGYLSFSALNRKLLQIMGERAFFLATHAAMVVANFIFMYCQNEVSYFVAMVTFGAFRTCVFTLPYILANRYVHEEVCQTSGNGPPSDKSSHAGRAMSLMGTLLPLSSITVTSLMGPLMHQTGSVWVPIITSCGACSLSMLFFSLLLCL</sequence>
<feature type="transmembrane region" description="Helical" evidence="7">
    <location>
        <begin position="517"/>
        <end position="537"/>
    </location>
</feature>
<dbReference type="PANTHER" id="PTHR19432">
    <property type="entry name" value="SUGAR TRANSPORTER"/>
    <property type="match status" value="1"/>
</dbReference>
<feature type="transmembrane region" description="Helical" evidence="7">
    <location>
        <begin position="94"/>
        <end position="117"/>
    </location>
</feature>
<dbReference type="GeneID" id="101861722"/>
<proteinExistence type="predicted"/>
<dbReference type="PANTHER" id="PTHR19432:SF35">
    <property type="entry name" value="SOLUTE CARRIER FAMILY 45 MEMBER 3 ISOFORM X1"/>
    <property type="match status" value="1"/>
</dbReference>
<feature type="transmembrane region" description="Helical" evidence="7">
    <location>
        <begin position="702"/>
        <end position="725"/>
    </location>
</feature>
<gene>
    <name evidence="9" type="primary">LOC101861722</name>
</gene>
<feature type="transmembrane region" description="Helical" evidence="7">
    <location>
        <begin position="623"/>
        <end position="646"/>
    </location>
</feature>
<keyword evidence="5 7" id="KW-0472">Membrane</keyword>
<comment type="subcellular location">
    <subcellularLocation>
        <location evidence="1">Membrane</location>
        <topology evidence="1">Multi-pass membrane protein</topology>
    </subcellularLocation>
</comment>
<keyword evidence="8" id="KW-1185">Reference proteome</keyword>
<feature type="transmembrane region" description="Helical" evidence="7">
    <location>
        <begin position="27"/>
        <end position="47"/>
    </location>
</feature>
<organism evidence="8 9">
    <name type="scientific">Aplysia californica</name>
    <name type="common">California sea hare</name>
    <dbReference type="NCBI Taxonomy" id="6500"/>
    <lineage>
        <taxon>Eukaryota</taxon>
        <taxon>Metazoa</taxon>
        <taxon>Spiralia</taxon>
        <taxon>Lophotrochozoa</taxon>
        <taxon>Mollusca</taxon>
        <taxon>Gastropoda</taxon>
        <taxon>Heterobranchia</taxon>
        <taxon>Euthyneura</taxon>
        <taxon>Tectipleura</taxon>
        <taxon>Aplysiida</taxon>
        <taxon>Aplysioidea</taxon>
        <taxon>Aplysiidae</taxon>
        <taxon>Aplysia</taxon>
    </lineage>
</organism>
<evidence type="ECO:0000313" key="9">
    <source>
        <dbReference type="RefSeq" id="XP_005095524.1"/>
    </source>
</evidence>
<keyword evidence="2" id="KW-0813">Transport</keyword>
<evidence type="ECO:0000256" key="2">
    <source>
        <dbReference type="ARBA" id="ARBA00022448"/>
    </source>
</evidence>
<dbReference type="Proteomes" id="UP000694888">
    <property type="component" value="Unplaced"/>
</dbReference>
<dbReference type="Gene3D" id="1.20.1250.20">
    <property type="entry name" value="MFS general substrate transporter like domains"/>
    <property type="match status" value="1"/>
</dbReference>
<name>A0ABM0JK19_APLCA</name>
<feature type="transmembrane region" description="Helical" evidence="7">
    <location>
        <begin position="570"/>
        <end position="587"/>
    </location>
</feature>
<evidence type="ECO:0000256" key="3">
    <source>
        <dbReference type="ARBA" id="ARBA00022692"/>
    </source>
</evidence>
<protein>
    <submittedName>
        <fullName evidence="9">Uncharacterized protein LOC101861722</fullName>
    </submittedName>
</protein>
<feature type="region of interest" description="Disordered" evidence="6">
    <location>
        <begin position="358"/>
        <end position="384"/>
    </location>
</feature>
<dbReference type="RefSeq" id="XP_005095524.1">
    <property type="nucleotide sequence ID" value="XM_005095467.2"/>
</dbReference>
<evidence type="ECO:0000256" key="5">
    <source>
        <dbReference type="ARBA" id="ARBA00023136"/>
    </source>
</evidence>
<feature type="transmembrane region" description="Helical" evidence="7">
    <location>
        <begin position="251"/>
        <end position="276"/>
    </location>
</feature>
<feature type="region of interest" description="Disordered" evidence="6">
    <location>
        <begin position="482"/>
        <end position="506"/>
    </location>
</feature>
<feature type="compositionally biased region" description="Low complexity" evidence="6">
    <location>
        <begin position="132"/>
        <end position="146"/>
    </location>
</feature>
<evidence type="ECO:0000256" key="1">
    <source>
        <dbReference type="ARBA" id="ARBA00004141"/>
    </source>
</evidence>
<feature type="compositionally biased region" description="Basic and acidic residues" evidence="6">
    <location>
        <begin position="369"/>
        <end position="384"/>
    </location>
</feature>
<reference evidence="9" key="1">
    <citation type="submission" date="2025-08" db="UniProtKB">
        <authorList>
            <consortium name="RefSeq"/>
        </authorList>
    </citation>
    <scope>IDENTIFICATION</scope>
</reference>
<accession>A0ABM0JK19</accession>
<dbReference type="InterPro" id="IPR036259">
    <property type="entry name" value="MFS_trans_sf"/>
</dbReference>
<feature type="transmembrane region" description="Helical" evidence="7">
    <location>
        <begin position="328"/>
        <end position="350"/>
    </location>
</feature>
<evidence type="ECO:0000313" key="8">
    <source>
        <dbReference type="Proteomes" id="UP000694888"/>
    </source>
</evidence>
<evidence type="ECO:0000256" key="4">
    <source>
        <dbReference type="ARBA" id="ARBA00022989"/>
    </source>
</evidence>
<feature type="transmembrane region" description="Helical" evidence="7">
    <location>
        <begin position="599"/>
        <end position="617"/>
    </location>
</feature>
<feature type="transmembrane region" description="Helical" evidence="7">
    <location>
        <begin position="59"/>
        <end position="82"/>
    </location>
</feature>
<feature type="region of interest" description="Disordered" evidence="6">
    <location>
        <begin position="127"/>
        <end position="146"/>
    </location>
</feature>
<evidence type="ECO:0000256" key="6">
    <source>
        <dbReference type="SAM" id="MobiDB-lite"/>
    </source>
</evidence>
<keyword evidence="3 7" id="KW-0812">Transmembrane</keyword>
<dbReference type="SUPFAM" id="SSF103473">
    <property type="entry name" value="MFS general substrate transporter"/>
    <property type="match status" value="1"/>
</dbReference>
<feature type="transmembrane region" description="Helical" evidence="7">
    <location>
        <begin position="676"/>
        <end position="696"/>
    </location>
</feature>
<evidence type="ECO:0000256" key="7">
    <source>
        <dbReference type="SAM" id="Phobius"/>
    </source>
</evidence>
<feature type="transmembrane region" description="Helical" evidence="7">
    <location>
        <begin position="288"/>
        <end position="316"/>
    </location>
</feature>
<keyword evidence="4 7" id="KW-1133">Transmembrane helix</keyword>